<dbReference type="AlphaFoldDB" id="A0A4V6A8E8"/>
<dbReference type="SMART" id="SM00248">
    <property type="entry name" value="ANK"/>
    <property type="match status" value="4"/>
</dbReference>
<name>A0A4V6A8E8_POPAL</name>
<feature type="compositionally biased region" description="Basic and acidic residues" evidence="4">
    <location>
        <begin position="207"/>
        <end position="238"/>
    </location>
</feature>
<evidence type="ECO:0000256" key="4">
    <source>
        <dbReference type="SAM" id="MobiDB-lite"/>
    </source>
</evidence>
<keyword evidence="1" id="KW-0677">Repeat</keyword>
<dbReference type="PROSITE" id="PS50088">
    <property type="entry name" value="ANK_REPEAT"/>
    <property type="match status" value="3"/>
</dbReference>
<sequence length="294" mass="31755">MPEYRCFSPTESPTQQKLIYQSLCTISPFSATIIRKKEARRIRMGRSRGGGGGGGGGDTELHAAARSGDMKAVESIVSSNPLAINSRDKHSRTPLHLAAWSGQAEVVSYLCKHKADVGAAAMDDMGAIHFAAQKGHSEVVRTLLSSGASIKASTRKGLTPLHFAVQGSHLELVKYLVRKGASLTVRTKAGMTPLDLATNEEIHVFLEESESTSKKGTSDGKDKPEASEPKTSLQDKSENSGGETNAGEHEEQEIRNEKRKGEEDDAKETSSEPKRARVALNHLLSADDTQEEYL</sequence>
<feature type="repeat" description="ANK" evidence="3">
    <location>
        <begin position="90"/>
        <end position="122"/>
    </location>
</feature>
<dbReference type="EMBL" id="RCHU01000575">
    <property type="protein sequence ID" value="TKS01236.1"/>
    <property type="molecule type" value="Genomic_DNA"/>
</dbReference>
<organism evidence="5">
    <name type="scientific">Populus alba</name>
    <name type="common">White poplar</name>
    <dbReference type="NCBI Taxonomy" id="43335"/>
    <lineage>
        <taxon>Eukaryota</taxon>
        <taxon>Viridiplantae</taxon>
        <taxon>Streptophyta</taxon>
        <taxon>Embryophyta</taxon>
        <taxon>Tracheophyta</taxon>
        <taxon>Spermatophyta</taxon>
        <taxon>Magnoliopsida</taxon>
        <taxon>eudicotyledons</taxon>
        <taxon>Gunneridae</taxon>
        <taxon>Pentapetalae</taxon>
        <taxon>rosids</taxon>
        <taxon>fabids</taxon>
        <taxon>Malpighiales</taxon>
        <taxon>Salicaceae</taxon>
        <taxon>Saliceae</taxon>
        <taxon>Populus</taxon>
    </lineage>
</organism>
<feature type="repeat" description="ANK" evidence="3">
    <location>
        <begin position="156"/>
        <end position="188"/>
    </location>
</feature>
<dbReference type="PANTHER" id="PTHR24171:SF8">
    <property type="entry name" value="BRCA1-ASSOCIATED RING DOMAIN PROTEIN 1"/>
    <property type="match status" value="1"/>
</dbReference>
<dbReference type="GO" id="GO:0004842">
    <property type="term" value="F:ubiquitin-protein transferase activity"/>
    <property type="evidence" value="ECO:0007669"/>
    <property type="project" value="TreeGrafter"/>
</dbReference>
<dbReference type="PRINTS" id="PR01415">
    <property type="entry name" value="ANKYRIN"/>
</dbReference>
<dbReference type="STRING" id="43335.A0A4V6A8E8"/>
<dbReference type="Gene3D" id="1.25.40.20">
    <property type="entry name" value="Ankyrin repeat-containing domain"/>
    <property type="match status" value="1"/>
</dbReference>
<comment type="caution">
    <text evidence="5">The sequence shown here is derived from an EMBL/GenBank/DDBJ whole genome shotgun (WGS) entry which is preliminary data.</text>
</comment>
<dbReference type="PROSITE" id="PS50297">
    <property type="entry name" value="ANK_REP_REGION"/>
    <property type="match status" value="3"/>
</dbReference>
<gene>
    <name evidence="5" type="ORF">D5086_0000177190</name>
</gene>
<dbReference type="InterPro" id="IPR002110">
    <property type="entry name" value="Ankyrin_rpt"/>
</dbReference>
<feature type="repeat" description="ANK" evidence="3">
    <location>
        <begin position="123"/>
        <end position="155"/>
    </location>
</feature>
<feature type="compositionally biased region" description="Basic and acidic residues" evidence="4">
    <location>
        <begin position="246"/>
        <end position="275"/>
    </location>
</feature>
<proteinExistence type="predicted"/>
<reference evidence="5" key="1">
    <citation type="submission" date="2018-10" db="EMBL/GenBank/DDBJ databases">
        <title>Population genomic analysis revealed the cold adaptation of white poplar.</title>
        <authorList>
            <person name="Liu Y.-J."/>
        </authorList>
    </citation>
    <scope>NUCLEOTIDE SEQUENCE [LARGE SCALE GENOMIC DNA]</scope>
    <source>
        <strain evidence="5">PAL-ZL1</strain>
    </source>
</reference>
<accession>A0A4V6A8E8</accession>
<protein>
    <submittedName>
        <fullName evidence="5">Ankyrin repeat family protein</fullName>
    </submittedName>
</protein>
<evidence type="ECO:0000313" key="5">
    <source>
        <dbReference type="EMBL" id="TKS01236.1"/>
    </source>
</evidence>
<dbReference type="GO" id="GO:0085020">
    <property type="term" value="P:protein K6-linked ubiquitination"/>
    <property type="evidence" value="ECO:0007669"/>
    <property type="project" value="TreeGrafter"/>
</dbReference>
<evidence type="ECO:0000256" key="2">
    <source>
        <dbReference type="ARBA" id="ARBA00023043"/>
    </source>
</evidence>
<dbReference type="InterPro" id="IPR036770">
    <property type="entry name" value="Ankyrin_rpt-contain_sf"/>
</dbReference>
<keyword evidence="2 3" id="KW-0040">ANK repeat</keyword>
<dbReference type="PANTHER" id="PTHR24171">
    <property type="entry name" value="ANKYRIN REPEAT DOMAIN-CONTAINING PROTEIN 39-RELATED"/>
    <property type="match status" value="1"/>
</dbReference>
<evidence type="ECO:0000256" key="1">
    <source>
        <dbReference type="ARBA" id="ARBA00022737"/>
    </source>
</evidence>
<dbReference type="SUPFAM" id="SSF48403">
    <property type="entry name" value="Ankyrin repeat"/>
    <property type="match status" value="1"/>
</dbReference>
<dbReference type="Pfam" id="PF12796">
    <property type="entry name" value="Ank_2"/>
    <property type="match status" value="2"/>
</dbReference>
<feature type="region of interest" description="Disordered" evidence="4">
    <location>
        <begin position="207"/>
        <end position="294"/>
    </location>
</feature>
<evidence type="ECO:0000256" key="3">
    <source>
        <dbReference type="PROSITE-ProRule" id="PRU00023"/>
    </source>
</evidence>